<organism evidence="1 2">
    <name type="scientific">Aphis gossypii</name>
    <name type="common">Cotton aphid</name>
    <dbReference type="NCBI Taxonomy" id="80765"/>
    <lineage>
        <taxon>Eukaryota</taxon>
        <taxon>Metazoa</taxon>
        <taxon>Ecdysozoa</taxon>
        <taxon>Arthropoda</taxon>
        <taxon>Hexapoda</taxon>
        <taxon>Insecta</taxon>
        <taxon>Pterygota</taxon>
        <taxon>Neoptera</taxon>
        <taxon>Paraneoptera</taxon>
        <taxon>Hemiptera</taxon>
        <taxon>Sternorrhyncha</taxon>
        <taxon>Aphidomorpha</taxon>
        <taxon>Aphidoidea</taxon>
        <taxon>Aphididae</taxon>
        <taxon>Aphidini</taxon>
        <taxon>Aphis</taxon>
        <taxon>Aphis</taxon>
    </lineage>
</organism>
<protein>
    <submittedName>
        <fullName evidence="1">Uncharacterized protein</fullName>
    </submittedName>
</protein>
<proteinExistence type="predicted"/>
<accession>A0A9P0IT42</accession>
<name>A0A9P0IT42_APHGO</name>
<reference evidence="1" key="2">
    <citation type="submission" date="2022-10" db="EMBL/GenBank/DDBJ databases">
        <authorList>
            <consortium name="ENA_rothamsted_submissions"/>
            <consortium name="culmorum"/>
            <person name="King R."/>
        </authorList>
    </citation>
    <scope>NUCLEOTIDE SEQUENCE</scope>
</reference>
<keyword evidence="2" id="KW-1185">Reference proteome</keyword>
<reference evidence="1" key="1">
    <citation type="submission" date="2022-02" db="EMBL/GenBank/DDBJ databases">
        <authorList>
            <person name="King R."/>
        </authorList>
    </citation>
    <scope>NUCLEOTIDE SEQUENCE</scope>
</reference>
<evidence type="ECO:0000313" key="1">
    <source>
        <dbReference type="EMBL" id="CAH1711758.1"/>
    </source>
</evidence>
<gene>
    <name evidence="1" type="ORF">APHIGO_LOCUS1721</name>
</gene>
<dbReference type="Proteomes" id="UP001154329">
    <property type="component" value="Chromosome 1"/>
</dbReference>
<dbReference type="EMBL" id="OU899034">
    <property type="protein sequence ID" value="CAH1711758.1"/>
    <property type="molecule type" value="Genomic_DNA"/>
</dbReference>
<evidence type="ECO:0000313" key="2">
    <source>
        <dbReference type="Proteomes" id="UP001154329"/>
    </source>
</evidence>
<dbReference type="AlphaFoldDB" id="A0A9P0IT42"/>
<sequence length="149" mass="16699">MNFDLLITISSIIQNNRGFEVCNVIFSELSIIGSMSQTIISRSLTTEKQINLLSFIRTTSVSKNPASSFGKAIFFCSQPMKDSGPNADHATWCMISPTSELPIPPQWVANRNLRRNLPLSYMGEVFTSDSCNADGYRRNVVREFIIAIR</sequence>